<dbReference type="eggNOG" id="COG2873">
    <property type="taxonomic scope" value="Bacteria"/>
</dbReference>
<dbReference type="RefSeq" id="WP_026800870.1">
    <property type="nucleotide sequence ID" value="NZ_AULI01000010.1"/>
</dbReference>
<evidence type="ECO:0000313" key="7">
    <source>
        <dbReference type="EMBL" id="KGX91283.1"/>
    </source>
</evidence>
<dbReference type="InterPro" id="IPR015422">
    <property type="entry name" value="PyrdxlP-dep_Trfase_small"/>
</dbReference>
<comment type="cofactor">
    <cofactor evidence="1 5">
        <name>pyridoxal 5'-phosphate</name>
        <dbReference type="ChEBI" id="CHEBI:597326"/>
    </cofactor>
</comment>
<dbReference type="GO" id="GO:0004124">
    <property type="term" value="F:cysteine synthase activity"/>
    <property type="evidence" value="ECO:0007669"/>
    <property type="project" value="TreeGrafter"/>
</dbReference>
<reference evidence="7 8" key="1">
    <citation type="submission" date="2013-08" db="EMBL/GenBank/DDBJ databases">
        <authorList>
            <person name="Huang J."/>
            <person name="Wang G."/>
        </authorList>
    </citation>
    <scope>NUCLEOTIDE SEQUENCE [LARGE SCALE GENOMIC DNA]</scope>
    <source>
        <strain evidence="7 8">JSM 076056</strain>
    </source>
</reference>
<evidence type="ECO:0000256" key="1">
    <source>
        <dbReference type="ARBA" id="ARBA00001933"/>
    </source>
</evidence>
<dbReference type="Proteomes" id="UP000030528">
    <property type="component" value="Unassembled WGS sequence"/>
</dbReference>
<dbReference type="InterPro" id="IPR006235">
    <property type="entry name" value="OAc-hSer/O-AcSer_sulfhydrylase"/>
</dbReference>
<dbReference type="OrthoDB" id="9803887at2"/>
<dbReference type="AlphaFoldDB" id="A0A0A5GJ81"/>
<dbReference type="GO" id="GO:0071269">
    <property type="term" value="P:L-homocysteine biosynthetic process"/>
    <property type="evidence" value="ECO:0007669"/>
    <property type="project" value="TreeGrafter"/>
</dbReference>
<evidence type="ECO:0000256" key="3">
    <source>
        <dbReference type="ARBA" id="ARBA00022679"/>
    </source>
</evidence>
<gene>
    <name evidence="7" type="ORF">N781_04185</name>
</gene>
<dbReference type="GO" id="GO:0019346">
    <property type="term" value="P:transsulfuration"/>
    <property type="evidence" value="ECO:0007669"/>
    <property type="project" value="InterPro"/>
</dbReference>
<accession>A0A0A5GJ81</accession>
<dbReference type="InterPro" id="IPR054542">
    <property type="entry name" value="Cys_met_metab_PP"/>
</dbReference>
<keyword evidence="3" id="KW-0808">Transferase</keyword>
<organism evidence="7 8">
    <name type="scientific">Pontibacillus halophilus JSM 076056 = DSM 19796</name>
    <dbReference type="NCBI Taxonomy" id="1385510"/>
    <lineage>
        <taxon>Bacteria</taxon>
        <taxon>Bacillati</taxon>
        <taxon>Bacillota</taxon>
        <taxon>Bacilli</taxon>
        <taxon>Bacillales</taxon>
        <taxon>Bacillaceae</taxon>
        <taxon>Pontibacillus</taxon>
    </lineage>
</organism>
<comment type="caution">
    <text evidence="7">The sequence shown here is derived from an EMBL/GenBank/DDBJ whole genome shotgun (WGS) entry which is preliminary data.</text>
</comment>
<dbReference type="Pfam" id="PF01053">
    <property type="entry name" value="Cys_Met_Meta_PP"/>
    <property type="match status" value="1"/>
</dbReference>
<dbReference type="NCBIfam" id="TIGR01326">
    <property type="entry name" value="OAH_OAS_sulfhy"/>
    <property type="match status" value="1"/>
</dbReference>
<dbReference type="EMBL" id="AVPE01000010">
    <property type="protein sequence ID" value="KGX91283.1"/>
    <property type="molecule type" value="Genomic_DNA"/>
</dbReference>
<feature type="region of interest" description="Disordered" evidence="6">
    <location>
        <begin position="1"/>
        <end position="28"/>
    </location>
</feature>
<dbReference type="PANTHER" id="PTHR43797:SF2">
    <property type="entry name" value="HOMOCYSTEINE_CYSTEINE SYNTHASE"/>
    <property type="match status" value="1"/>
</dbReference>
<dbReference type="InterPro" id="IPR015421">
    <property type="entry name" value="PyrdxlP-dep_Trfase_major"/>
</dbReference>
<keyword evidence="8" id="KW-1185">Reference proteome</keyword>
<dbReference type="GO" id="GO:0003961">
    <property type="term" value="F:O-acetylhomoserine aminocarboxypropyltransferase activity"/>
    <property type="evidence" value="ECO:0007669"/>
    <property type="project" value="TreeGrafter"/>
</dbReference>
<name>A0A0A5GJ81_9BACI</name>
<dbReference type="CDD" id="cd00614">
    <property type="entry name" value="CGS_like"/>
    <property type="match status" value="1"/>
</dbReference>
<dbReference type="STRING" id="1385510.GCA_000425205_02541"/>
<dbReference type="InterPro" id="IPR015424">
    <property type="entry name" value="PyrdxlP-dep_Trfase"/>
</dbReference>
<comment type="similarity">
    <text evidence="2 5">Belongs to the trans-sulfuration enzymes family.</text>
</comment>
<keyword evidence="4 5" id="KW-0663">Pyridoxal phosphate</keyword>
<protein>
    <submittedName>
        <fullName evidence="7">O-acetylhomoserine sulfhydrylase</fullName>
    </submittedName>
</protein>
<evidence type="ECO:0000256" key="6">
    <source>
        <dbReference type="SAM" id="MobiDB-lite"/>
    </source>
</evidence>
<proteinExistence type="inferred from homology"/>
<evidence type="ECO:0000313" key="8">
    <source>
        <dbReference type="Proteomes" id="UP000030528"/>
    </source>
</evidence>
<dbReference type="GO" id="GO:0030170">
    <property type="term" value="F:pyridoxal phosphate binding"/>
    <property type="evidence" value="ECO:0007669"/>
    <property type="project" value="InterPro"/>
</dbReference>
<evidence type="ECO:0000256" key="4">
    <source>
        <dbReference type="ARBA" id="ARBA00022898"/>
    </source>
</evidence>
<dbReference type="SUPFAM" id="SSF53383">
    <property type="entry name" value="PLP-dependent transferases"/>
    <property type="match status" value="1"/>
</dbReference>
<dbReference type="InterPro" id="IPR000277">
    <property type="entry name" value="Cys/Met-Metab_PyrdxlP-dep_enz"/>
</dbReference>
<sequence>MSLPFHTYKPDTLSLHGGQQPDPTTGSRAVPIYQTTSYVFRDTEHAQNLFALAEPGNIYSRIGNPTVDAFEQRIALLEDGVAAVATSSGMAAITLAILNVAEAGDEIVASTHLYGGTYNLLANTLPRYGINVTFVDGEEPARFKDAITSKTKAIFAETIGNPSLHVLDIEAVADIAHEAEIPLIVDNTFATPLGCQPLNWGADVVVHSATKWIGGHGTTIAGVVVDGGRFNWNNKKFPGFTEPDQSYHGIRYGVDVGSAAFATKLRVQLLRDIGAALSPHSAFLLLQGIETLPLRLTRHTENAQWIAEQLNEHPGVDWVSYPGLENHPAHELGKKYLSNGFGSIVVFGIRGGREEGRKVIDSINLFSHLANVGDAKSLIIHPASTTHQQLNEEDLRKTGVREEMIRLSIGLEDREDLLQDLTDAIEKATDTTKPPAKSPNDLTDLHVLASSLYRDESTVRPKSIAVVGARHVSDPIVLTSLTKLARLGFHVKFLDDAPDEFEHFETISSLNEEDIIYILAEEDEAFTRIQEARQSIILSNRKLVSNPTFHVYEEIDAYEVAIQLRTTGTITDVVTT</sequence>
<evidence type="ECO:0000256" key="5">
    <source>
        <dbReference type="RuleBase" id="RU362118"/>
    </source>
</evidence>
<dbReference type="GO" id="GO:0006535">
    <property type="term" value="P:cysteine biosynthetic process from serine"/>
    <property type="evidence" value="ECO:0007669"/>
    <property type="project" value="TreeGrafter"/>
</dbReference>
<dbReference type="GO" id="GO:0005737">
    <property type="term" value="C:cytoplasm"/>
    <property type="evidence" value="ECO:0007669"/>
    <property type="project" value="TreeGrafter"/>
</dbReference>
<dbReference type="PROSITE" id="PS00868">
    <property type="entry name" value="CYS_MET_METAB_PP"/>
    <property type="match status" value="1"/>
</dbReference>
<dbReference type="Gene3D" id="3.40.640.10">
    <property type="entry name" value="Type I PLP-dependent aspartate aminotransferase-like (Major domain)"/>
    <property type="match status" value="1"/>
</dbReference>
<evidence type="ECO:0000256" key="2">
    <source>
        <dbReference type="ARBA" id="ARBA00009077"/>
    </source>
</evidence>
<dbReference type="Gene3D" id="3.90.1150.10">
    <property type="entry name" value="Aspartate Aminotransferase, domain 1"/>
    <property type="match status" value="1"/>
</dbReference>
<dbReference type="FunFam" id="3.40.640.10:FF:000035">
    <property type="entry name" value="O-succinylhomoserine sulfhydrylase"/>
    <property type="match status" value="1"/>
</dbReference>
<dbReference type="PANTHER" id="PTHR43797">
    <property type="entry name" value="HOMOCYSTEINE/CYSTEINE SYNTHASE"/>
    <property type="match status" value="1"/>
</dbReference>